<comment type="catalytic activity">
    <reaction evidence="5">
        <text>2-(N(omega)-L-arginino)succinate = fumarate + L-arginine</text>
        <dbReference type="Rhea" id="RHEA:24020"/>
        <dbReference type="ChEBI" id="CHEBI:29806"/>
        <dbReference type="ChEBI" id="CHEBI:32682"/>
        <dbReference type="ChEBI" id="CHEBI:57472"/>
        <dbReference type="EC" id="4.3.2.1"/>
    </reaction>
</comment>
<dbReference type="Pfam" id="PF00206">
    <property type="entry name" value="Lyase_1"/>
    <property type="match status" value="1"/>
</dbReference>
<evidence type="ECO:0000313" key="8">
    <source>
        <dbReference type="EMBL" id="ALS56093.1"/>
    </source>
</evidence>
<evidence type="ECO:0000259" key="6">
    <source>
        <dbReference type="Pfam" id="PF00206"/>
    </source>
</evidence>
<feature type="domain" description="Argininosuccinate lyase C-terminal" evidence="7">
    <location>
        <begin position="326"/>
        <end position="393"/>
    </location>
</feature>
<dbReference type="GO" id="GO:0042450">
    <property type="term" value="P:L-arginine biosynthetic process via ornithine"/>
    <property type="evidence" value="ECO:0007669"/>
    <property type="project" value="UniProtKB-UniRule"/>
</dbReference>
<dbReference type="PROSITE" id="PS00163">
    <property type="entry name" value="FUMARATE_LYASES"/>
    <property type="match status" value="1"/>
</dbReference>
<dbReference type="InterPro" id="IPR022761">
    <property type="entry name" value="Fumarate_lyase_N"/>
</dbReference>
<dbReference type="InterPro" id="IPR008948">
    <property type="entry name" value="L-Aspartase-like"/>
</dbReference>
<comment type="pathway">
    <text evidence="1 5">Amino-acid biosynthesis; L-arginine biosynthesis; L-arginine from L-ornithine and carbamoyl phosphate: step 3/3.</text>
</comment>
<accession>A0A0U2X7A5</accession>
<keyword evidence="3 5" id="KW-0055">Arginine biosynthesis</keyword>
<evidence type="ECO:0000256" key="3">
    <source>
        <dbReference type="ARBA" id="ARBA00022571"/>
    </source>
</evidence>
<dbReference type="InterPro" id="IPR009049">
    <property type="entry name" value="Argininosuccinate_lyase"/>
</dbReference>
<keyword evidence="5 8" id="KW-0456">Lyase</keyword>
<dbReference type="PANTHER" id="PTHR43814">
    <property type="entry name" value="ARGININOSUCCINATE LYASE"/>
    <property type="match status" value="1"/>
</dbReference>
<dbReference type="GO" id="GO:0004056">
    <property type="term" value="F:argininosuccinate lyase activity"/>
    <property type="evidence" value="ECO:0007669"/>
    <property type="project" value="UniProtKB-UniRule"/>
</dbReference>
<reference evidence="8" key="1">
    <citation type="journal article" date="2016" name="ISME J.">
        <title>Functional metagenomic screen reveals new and diverse microbial rhodopsins.</title>
        <authorList>
            <person name="Pushkarev A."/>
            <person name="Beja O."/>
        </authorList>
    </citation>
    <scope>NUCLEOTIDE SEQUENCE</scope>
</reference>
<dbReference type="Pfam" id="PF14698">
    <property type="entry name" value="ASL_C2"/>
    <property type="match status" value="1"/>
</dbReference>
<organism evidence="8">
    <name type="scientific">uncultured bacterium EIL5A08</name>
    <dbReference type="NCBI Taxonomy" id="1768204"/>
    <lineage>
        <taxon>Bacteria</taxon>
        <taxon>environmental samples</taxon>
    </lineage>
</organism>
<dbReference type="PANTHER" id="PTHR43814:SF1">
    <property type="entry name" value="ARGININOSUCCINATE LYASE"/>
    <property type="match status" value="1"/>
</dbReference>
<dbReference type="Gene3D" id="1.20.200.10">
    <property type="entry name" value="Fumarase/aspartase (Central domain)"/>
    <property type="match status" value="1"/>
</dbReference>
<evidence type="ECO:0000256" key="4">
    <source>
        <dbReference type="ARBA" id="ARBA00022605"/>
    </source>
</evidence>
<dbReference type="InterPro" id="IPR024083">
    <property type="entry name" value="Fumarase/histidase_N"/>
</dbReference>
<dbReference type="CDD" id="cd01359">
    <property type="entry name" value="Argininosuccinate_lyase"/>
    <property type="match status" value="1"/>
</dbReference>
<comment type="similarity">
    <text evidence="5">Belongs to the lyase 1 family. Argininosuccinate lyase subfamily.</text>
</comment>
<dbReference type="AlphaFoldDB" id="A0A0U2X7A5"/>
<dbReference type="EC" id="4.3.2.1" evidence="2 5"/>
<dbReference type="InterPro" id="IPR000362">
    <property type="entry name" value="Fumarate_lyase_fam"/>
</dbReference>
<evidence type="ECO:0000256" key="1">
    <source>
        <dbReference type="ARBA" id="ARBA00004941"/>
    </source>
</evidence>
<evidence type="ECO:0000256" key="5">
    <source>
        <dbReference type="HAMAP-Rule" id="MF_00006"/>
    </source>
</evidence>
<dbReference type="NCBIfam" id="TIGR00838">
    <property type="entry name" value="argH"/>
    <property type="match status" value="1"/>
</dbReference>
<feature type="domain" description="Fumarate lyase N-terminal" evidence="6">
    <location>
        <begin position="3"/>
        <end position="263"/>
    </location>
</feature>
<dbReference type="UniPathway" id="UPA00068">
    <property type="reaction ID" value="UER00114"/>
</dbReference>
<dbReference type="GO" id="GO:0005829">
    <property type="term" value="C:cytosol"/>
    <property type="evidence" value="ECO:0007669"/>
    <property type="project" value="TreeGrafter"/>
</dbReference>
<dbReference type="InterPro" id="IPR029419">
    <property type="entry name" value="Arg_succ_lyase_C"/>
</dbReference>
<dbReference type="FunFam" id="1.20.200.10:FF:000015">
    <property type="entry name" value="argininosuccinate lyase isoform X2"/>
    <property type="match status" value="1"/>
</dbReference>
<keyword evidence="4 5" id="KW-0028">Amino-acid biosynthesis</keyword>
<protein>
    <recommendedName>
        <fullName evidence="2 5">Argininosuccinate lyase</fullName>
        <shortName evidence="5">ASAL</shortName>
        <ecNumber evidence="2 5">4.3.2.1</ecNumber>
    </recommendedName>
    <alternativeName>
        <fullName evidence="5">Arginosuccinase</fullName>
    </alternativeName>
</protein>
<evidence type="ECO:0000259" key="7">
    <source>
        <dbReference type="Pfam" id="PF14698"/>
    </source>
</evidence>
<dbReference type="Gene3D" id="1.10.40.30">
    <property type="entry name" value="Fumarase/aspartase (C-terminal domain)"/>
    <property type="match status" value="1"/>
</dbReference>
<dbReference type="PRINTS" id="PR00145">
    <property type="entry name" value="ARGSUCLYASE"/>
</dbReference>
<proteinExistence type="inferred from homology"/>
<dbReference type="PRINTS" id="PR00149">
    <property type="entry name" value="FUMRATELYASE"/>
</dbReference>
<evidence type="ECO:0000256" key="2">
    <source>
        <dbReference type="ARBA" id="ARBA00012338"/>
    </source>
</evidence>
<gene>
    <name evidence="5" type="primary">argH</name>
</gene>
<keyword evidence="5" id="KW-0963">Cytoplasm</keyword>
<dbReference type="Gene3D" id="1.10.275.10">
    <property type="entry name" value="Fumarase/aspartase (N-terminal domain)"/>
    <property type="match status" value="1"/>
</dbReference>
<dbReference type="SUPFAM" id="SSF48557">
    <property type="entry name" value="L-aspartase-like"/>
    <property type="match status" value="1"/>
</dbReference>
<sequence length="424" mass="47446">MAHAQMLCECKIITKSESNKICKGLQTIQKKYNDGKLSLSINLEDVHMNIEQALTKEVGDLGKKIHMGRSRNDLVSTDLRLYLRDCVDLILKKIKDTRYAIAITALDNSNVVFPGYTHMQLAQPITFGHHLLAWHEMLQRDEQRLDSVREVINVMPLGSAALSGTPYPVDRKSVAKKLGFKTISANSMDAVSDRDFVCDFAYSCSMVMMHLSRISEELIYWMNTHIKLVDIDEAFCTGSSIMPQKKNPDVPELIRGKCGSAVGALTSILVLMKGLPLTYNRDMQEDKSIIIESISEVLSCLNLMPRLILTLTVNQKRALSFSKQGYSNATDLADYLTMKGTPFRDSHEIVGKIVRHAELKNTTLDDLPLKDFNKFSKIIGDDVYSAINIEKSIHKKIASGSTSPLNVKKSAKKILASLEKNGYK</sequence>
<dbReference type="HAMAP" id="MF_00006">
    <property type="entry name" value="Arg_succ_lyase"/>
    <property type="match status" value="1"/>
</dbReference>
<dbReference type="FunFam" id="1.10.40.30:FF:000001">
    <property type="entry name" value="Argininosuccinate lyase"/>
    <property type="match status" value="1"/>
</dbReference>
<dbReference type="EMBL" id="KT201087">
    <property type="protein sequence ID" value="ALS56093.1"/>
    <property type="molecule type" value="Genomic_DNA"/>
</dbReference>
<comment type="subcellular location">
    <subcellularLocation>
        <location evidence="5">Cytoplasm</location>
    </subcellularLocation>
</comment>
<name>A0A0U2X7A5_9BACT</name>
<dbReference type="InterPro" id="IPR020557">
    <property type="entry name" value="Fumarate_lyase_CS"/>
</dbReference>